<keyword evidence="2" id="KW-1185">Reference proteome</keyword>
<organism evidence="1 2">
    <name type="scientific">Halioglobus maricola</name>
    <dbReference type="NCBI Taxonomy" id="2601894"/>
    <lineage>
        <taxon>Bacteria</taxon>
        <taxon>Pseudomonadati</taxon>
        <taxon>Pseudomonadota</taxon>
        <taxon>Gammaproteobacteria</taxon>
        <taxon>Cellvibrionales</taxon>
        <taxon>Halieaceae</taxon>
        <taxon>Halioglobus</taxon>
    </lineage>
</organism>
<sequence length="221" mass="25161">MITDVIQEALSQSHISNDEFSELVIRLLDHGVITREKSQVETQLYDRYVQCEDLVEDYLSPLKVRIQHDRKFGFIRLFPPGATVSGMPDIEDTPFNGGFRVKPSQQDIATILVLRVEYEKSLREGHVDENGCVLIAMESVAISHKSLLKRPLPEVQGERLAIFKKLRQLRLIDFNLEESIGDKDSWVSIQPSIATFVSDDVLSTLYPIEGAMNNKEPRHVL</sequence>
<proteinExistence type="predicted"/>
<dbReference type="Proteomes" id="UP000326287">
    <property type="component" value="Chromosome"/>
</dbReference>
<name>A0A5P9NJI5_9GAMM</name>
<dbReference type="InterPro" id="IPR025449">
    <property type="entry name" value="JetB"/>
</dbReference>
<accession>A0A5P9NJI5</accession>
<evidence type="ECO:0000313" key="1">
    <source>
        <dbReference type="EMBL" id="QFU75927.1"/>
    </source>
</evidence>
<gene>
    <name evidence="1" type="ORF">EY643_09785</name>
</gene>
<dbReference type="EMBL" id="CP036422">
    <property type="protein sequence ID" value="QFU75927.1"/>
    <property type="molecule type" value="Genomic_DNA"/>
</dbReference>
<evidence type="ECO:0000313" key="2">
    <source>
        <dbReference type="Proteomes" id="UP000326287"/>
    </source>
</evidence>
<dbReference type="AlphaFoldDB" id="A0A5P9NJI5"/>
<dbReference type="OrthoDB" id="5800855at2"/>
<reference evidence="1 2" key="1">
    <citation type="submission" date="2019-02" db="EMBL/GenBank/DDBJ databases">
        <authorList>
            <person name="Li S.-H."/>
        </authorList>
    </citation>
    <scope>NUCLEOTIDE SEQUENCE [LARGE SCALE GENOMIC DNA]</scope>
    <source>
        <strain evidence="1 2">IMCC14385</strain>
    </source>
</reference>
<protein>
    <submittedName>
        <fullName evidence="1">DUF4194 domain-containing protein</fullName>
    </submittedName>
</protein>
<dbReference type="KEGG" id="halc:EY643_09785"/>
<dbReference type="RefSeq" id="WP_152662033.1">
    <property type="nucleotide sequence ID" value="NZ_CP036422.1"/>
</dbReference>
<dbReference type="Pfam" id="PF13835">
    <property type="entry name" value="DUF4194"/>
    <property type="match status" value="1"/>
</dbReference>